<dbReference type="AlphaFoldDB" id="A0AAV2CJQ8"/>
<reference evidence="2 3" key="1">
    <citation type="submission" date="2024-04" db="EMBL/GenBank/DDBJ databases">
        <authorList>
            <person name="Fracassetti M."/>
        </authorList>
    </citation>
    <scope>NUCLEOTIDE SEQUENCE [LARGE SCALE GENOMIC DNA]</scope>
</reference>
<feature type="compositionally biased region" description="Basic residues" evidence="1">
    <location>
        <begin position="126"/>
        <end position="144"/>
    </location>
</feature>
<protein>
    <recommendedName>
        <fullName evidence="4">C2H2-type domain-containing protein</fullName>
    </recommendedName>
</protein>
<dbReference type="EMBL" id="OZ034813">
    <property type="protein sequence ID" value="CAL1356509.1"/>
    <property type="molecule type" value="Genomic_DNA"/>
</dbReference>
<organism evidence="2 3">
    <name type="scientific">Linum trigynum</name>
    <dbReference type="NCBI Taxonomy" id="586398"/>
    <lineage>
        <taxon>Eukaryota</taxon>
        <taxon>Viridiplantae</taxon>
        <taxon>Streptophyta</taxon>
        <taxon>Embryophyta</taxon>
        <taxon>Tracheophyta</taxon>
        <taxon>Spermatophyta</taxon>
        <taxon>Magnoliopsida</taxon>
        <taxon>eudicotyledons</taxon>
        <taxon>Gunneridae</taxon>
        <taxon>Pentapetalae</taxon>
        <taxon>rosids</taxon>
        <taxon>fabids</taxon>
        <taxon>Malpighiales</taxon>
        <taxon>Linaceae</taxon>
        <taxon>Linum</taxon>
    </lineage>
</organism>
<gene>
    <name evidence="2" type="ORF">LTRI10_LOCUS4211</name>
</gene>
<sequence>MSSPVDSLRYCPKFYTKRTRLKKITTISKKGATNRILHQSKLELTDDHFCIAFDDNRRQTSRSCKRDCIPGCKEFCKIMIRDTIMLSTHGKKHMPIRAADNQARRGANTLESNIKVNLQKVLRRAIPKKRSSRGRSTRKGRRVRLGRENLADLERELAG</sequence>
<evidence type="ECO:0000313" key="2">
    <source>
        <dbReference type="EMBL" id="CAL1356509.1"/>
    </source>
</evidence>
<evidence type="ECO:0008006" key="4">
    <source>
        <dbReference type="Google" id="ProtNLM"/>
    </source>
</evidence>
<name>A0AAV2CJQ8_9ROSI</name>
<dbReference type="Proteomes" id="UP001497516">
    <property type="component" value="Chromosome 1"/>
</dbReference>
<keyword evidence="3" id="KW-1185">Reference proteome</keyword>
<evidence type="ECO:0000313" key="3">
    <source>
        <dbReference type="Proteomes" id="UP001497516"/>
    </source>
</evidence>
<feature type="region of interest" description="Disordered" evidence="1">
    <location>
        <begin position="126"/>
        <end position="145"/>
    </location>
</feature>
<proteinExistence type="predicted"/>
<accession>A0AAV2CJQ8</accession>
<evidence type="ECO:0000256" key="1">
    <source>
        <dbReference type="SAM" id="MobiDB-lite"/>
    </source>
</evidence>